<evidence type="ECO:0000256" key="5">
    <source>
        <dbReference type="RuleBase" id="RU000682"/>
    </source>
</evidence>
<dbReference type="AlphaFoldDB" id="A0A8T0DDW9"/>
<dbReference type="SMART" id="SM00389">
    <property type="entry name" value="HOX"/>
    <property type="match status" value="1"/>
</dbReference>
<evidence type="ECO:0000256" key="3">
    <source>
        <dbReference type="ARBA" id="ARBA00023242"/>
    </source>
</evidence>
<dbReference type="InterPro" id="IPR017970">
    <property type="entry name" value="Homeobox_CS"/>
</dbReference>
<accession>A0A8T0DDW9</accession>
<proteinExistence type="predicted"/>
<dbReference type="PRINTS" id="PR00031">
    <property type="entry name" value="HTHREPRESSR"/>
</dbReference>
<dbReference type="PROSITE" id="PS50071">
    <property type="entry name" value="HOMEOBOX_2"/>
    <property type="match status" value="1"/>
</dbReference>
<dbReference type="Pfam" id="PF00046">
    <property type="entry name" value="Homeodomain"/>
    <property type="match status" value="1"/>
</dbReference>
<evidence type="ECO:0000313" key="9">
    <source>
        <dbReference type="Proteomes" id="UP000699462"/>
    </source>
</evidence>
<dbReference type="InterPro" id="IPR009057">
    <property type="entry name" value="Homeodomain-like_sf"/>
</dbReference>
<dbReference type="SUPFAM" id="SSF46689">
    <property type="entry name" value="Homeodomain-like"/>
    <property type="match status" value="1"/>
</dbReference>
<dbReference type="InterPro" id="IPR001356">
    <property type="entry name" value="HD"/>
</dbReference>
<evidence type="ECO:0000259" key="7">
    <source>
        <dbReference type="PROSITE" id="PS50071"/>
    </source>
</evidence>
<keyword evidence="2 4" id="KW-0371">Homeobox</keyword>
<feature type="domain" description="Homeobox" evidence="7">
    <location>
        <begin position="180"/>
        <end position="240"/>
    </location>
</feature>
<comment type="subcellular location">
    <subcellularLocation>
        <location evidence="4 5">Nucleus</location>
    </subcellularLocation>
</comment>
<feature type="region of interest" description="Disordered" evidence="6">
    <location>
        <begin position="238"/>
        <end position="284"/>
    </location>
</feature>
<evidence type="ECO:0000256" key="4">
    <source>
        <dbReference type="PROSITE-ProRule" id="PRU00108"/>
    </source>
</evidence>
<reference evidence="8 9" key="1">
    <citation type="submission" date="2019-07" db="EMBL/GenBank/DDBJ databases">
        <title>Annotation for the trematode Paragonimus westermani.</title>
        <authorList>
            <person name="Choi Y.-J."/>
        </authorList>
    </citation>
    <scope>NUCLEOTIDE SEQUENCE [LARGE SCALE GENOMIC DNA]</scope>
    <source>
        <strain evidence="8">180907_Pwestermani</strain>
    </source>
</reference>
<dbReference type="GO" id="GO:0007417">
    <property type="term" value="P:central nervous system development"/>
    <property type="evidence" value="ECO:0007669"/>
    <property type="project" value="TreeGrafter"/>
</dbReference>
<name>A0A8T0DDW9_9TREM</name>
<dbReference type="InterPro" id="IPR042768">
    <property type="entry name" value="MNX1/Ceh-12"/>
</dbReference>
<dbReference type="EMBL" id="JTDF01007298">
    <property type="protein sequence ID" value="KAF8565114.1"/>
    <property type="molecule type" value="Genomic_DNA"/>
</dbReference>
<feature type="compositionally biased region" description="Basic and acidic residues" evidence="6">
    <location>
        <begin position="275"/>
        <end position="284"/>
    </location>
</feature>
<evidence type="ECO:0000256" key="1">
    <source>
        <dbReference type="ARBA" id="ARBA00023125"/>
    </source>
</evidence>
<dbReference type="OrthoDB" id="6159439at2759"/>
<dbReference type="GO" id="GO:0000981">
    <property type="term" value="F:DNA-binding transcription factor activity, RNA polymerase II-specific"/>
    <property type="evidence" value="ECO:0007669"/>
    <property type="project" value="InterPro"/>
</dbReference>
<keyword evidence="9" id="KW-1185">Reference proteome</keyword>
<gene>
    <name evidence="8" type="ORF">P879_06523</name>
</gene>
<protein>
    <recommendedName>
        <fullName evidence="7">Homeobox domain-containing protein</fullName>
    </recommendedName>
</protein>
<dbReference type="GO" id="GO:0048812">
    <property type="term" value="P:neuron projection morphogenesis"/>
    <property type="evidence" value="ECO:0007669"/>
    <property type="project" value="TreeGrafter"/>
</dbReference>
<dbReference type="Gene3D" id="1.10.10.60">
    <property type="entry name" value="Homeodomain-like"/>
    <property type="match status" value="1"/>
</dbReference>
<keyword evidence="1 4" id="KW-0238">DNA-binding</keyword>
<comment type="caution">
    <text evidence="8">The sequence shown here is derived from an EMBL/GenBank/DDBJ whole genome shotgun (WGS) entry which is preliminary data.</text>
</comment>
<dbReference type="InterPro" id="IPR000047">
    <property type="entry name" value="HTH_motif"/>
</dbReference>
<evidence type="ECO:0000256" key="6">
    <source>
        <dbReference type="SAM" id="MobiDB-lite"/>
    </source>
</evidence>
<evidence type="ECO:0000313" key="8">
    <source>
        <dbReference type="EMBL" id="KAF8565114.1"/>
    </source>
</evidence>
<feature type="DNA-binding region" description="Homeobox" evidence="4">
    <location>
        <begin position="182"/>
        <end position="241"/>
    </location>
</feature>
<dbReference type="PROSITE" id="PS00027">
    <property type="entry name" value="HOMEOBOX_1"/>
    <property type="match status" value="1"/>
</dbReference>
<dbReference type="GO" id="GO:1990837">
    <property type="term" value="F:sequence-specific double-stranded DNA binding"/>
    <property type="evidence" value="ECO:0007669"/>
    <property type="project" value="TreeGrafter"/>
</dbReference>
<dbReference type="PANTHER" id="PTHR24335">
    <property type="entry name" value="MOTOR NEURON AND PANCREAS HOMEOBOX PROTEIN"/>
    <property type="match status" value="1"/>
</dbReference>
<dbReference type="Proteomes" id="UP000699462">
    <property type="component" value="Unassembled WGS sequence"/>
</dbReference>
<dbReference type="InterPro" id="IPR020479">
    <property type="entry name" value="HD_metazoa"/>
</dbReference>
<organism evidence="8 9">
    <name type="scientific">Paragonimus westermani</name>
    <dbReference type="NCBI Taxonomy" id="34504"/>
    <lineage>
        <taxon>Eukaryota</taxon>
        <taxon>Metazoa</taxon>
        <taxon>Spiralia</taxon>
        <taxon>Lophotrochozoa</taxon>
        <taxon>Platyhelminthes</taxon>
        <taxon>Trematoda</taxon>
        <taxon>Digenea</taxon>
        <taxon>Plagiorchiida</taxon>
        <taxon>Troglotremata</taxon>
        <taxon>Troglotrematidae</taxon>
        <taxon>Paragonimus</taxon>
    </lineage>
</organism>
<dbReference type="GO" id="GO:0005634">
    <property type="term" value="C:nucleus"/>
    <property type="evidence" value="ECO:0007669"/>
    <property type="project" value="UniProtKB-SubCell"/>
</dbReference>
<sequence length="284" mass="32877">MLHSLRLPTHNVWRKAGSPPRKYVTKPTNVSPEKDASVLFPRLNQSKLTTQIKLNDEKFDVKIPKWARPNGVGRRSLTFPELLHASARMENNMFQQQSLMGQPKITPDRPVRSVATSVNYFHPTHNETFAQDLTVDESAQMFSEAMLKDYFENSGMYEETRLVGNAETPFNSLTTNYLVGKTRRPRTAFTSQQLLELEQQFNSNKYLSRPKRFEVATSLGLTETQVKIWFQNRRMKWKRSQRPERSPQQSPASEEDIDTSAEYKLFSDQTTKADQSNHKEDINC</sequence>
<keyword evidence="3 4" id="KW-0539">Nucleus</keyword>
<dbReference type="CDD" id="cd00086">
    <property type="entry name" value="homeodomain"/>
    <property type="match status" value="1"/>
</dbReference>
<evidence type="ECO:0000256" key="2">
    <source>
        <dbReference type="ARBA" id="ARBA00023155"/>
    </source>
</evidence>
<dbReference type="PANTHER" id="PTHR24335:SF4">
    <property type="entry name" value="EXTRA-EXTRA"/>
    <property type="match status" value="1"/>
</dbReference>
<dbReference type="PRINTS" id="PR00024">
    <property type="entry name" value="HOMEOBOX"/>
</dbReference>